<protein>
    <submittedName>
        <fullName evidence="2">Uncharacterized protein</fullName>
    </submittedName>
</protein>
<feature type="region of interest" description="Disordered" evidence="1">
    <location>
        <begin position="1"/>
        <end position="41"/>
    </location>
</feature>
<reference evidence="2" key="1">
    <citation type="journal article" date="2021" name="Proc. Natl. Acad. Sci. U.S.A.">
        <title>A Catalog of Tens of Thousands of Viruses from Human Metagenomes Reveals Hidden Associations with Chronic Diseases.</title>
        <authorList>
            <person name="Tisza M.J."/>
            <person name="Buck C.B."/>
        </authorList>
    </citation>
    <scope>NUCLEOTIDE SEQUENCE</scope>
    <source>
        <strain evidence="2">CtRg61</strain>
    </source>
</reference>
<organism evidence="2">
    <name type="scientific">Siphoviridae sp. ctRg61</name>
    <dbReference type="NCBI Taxonomy" id="2826335"/>
    <lineage>
        <taxon>Viruses</taxon>
        <taxon>Duplodnaviria</taxon>
        <taxon>Heunggongvirae</taxon>
        <taxon>Uroviricota</taxon>
        <taxon>Caudoviricetes</taxon>
    </lineage>
</organism>
<accession>A0A8S5LUV1</accession>
<name>A0A8S5LUV1_9CAUD</name>
<sequence>MTRSIEKEKESMNALEVSGLSRPLRDFRPQSAGFPGERSAS</sequence>
<proteinExistence type="predicted"/>
<dbReference type="EMBL" id="BK014742">
    <property type="protein sequence ID" value="DAD73674.1"/>
    <property type="molecule type" value="Genomic_DNA"/>
</dbReference>
<evidence type="ECO:0000256" key="1">
    <source>
        <dbReference type="SAM" id="MobiDB-lite"/>
    </source>
</evidence>
<feature type="compositionally biased region" description="Basic and acidic residues" evidence="1">
    <location>
        <begin position="1"/>
        <end position="11"/>
    </location>
</feature>
<evidence type="ECO:0000313" key="2">
    <source>
        <dbReference type="EMBL" id="DAD73674.1"/>
    </source>
</evidence>